<evidence type="ECO:0008006" key="3">
    <source>
        <dbReference type="Google" id="ProtNLM"/>
    </source>
</evidence>
<dbReference type="Proteomes" id="UP000433652">
    <property type="component" value="Unassembled WGS sequence"/>
</dbReference>
<protein>
    <recommendedName>
        <fullName evidence="3">Caspase domain-containing protein</fullName>
    </recommendedName>
</protein>
<sequence>MIGIEHYPQLPPLKAAVRDASRFAKWLVDPDQGSLNPDHVRLITSSPHPTGTDVTEAVPAHRTVTRALNAMKIRERTETGERLGRRLYFYFAGHAFGPTFDEIGMWLMDAARDRANVALSFRGYREFFRTFGVFDEVVYVMDCCRDLIRGPTANGPQLSPPNPASVPKVTDFALLGASWGDKSFELLQQNYEPRGILTEAIIEGLEGKAQLALDVQNNVTSRTLWDHVRVRVGELAEAAPVKIDPSPEPMFPNYEMILSSPATAFTTIVNIINQSGLTGTVTFSLQTELYKADLATLDGATPWPGPIRSGFVYFLEVSAEGAPADPRALDTRNKDGKTIEIRL</sequence>
<dbReference type="RefSeq" id="WP_159792001.1">
    <property type="nucleotide sequence ID" value="NZ_WTYM01000026.1"/>
</dbReference>
<dbReference type="Gene3D" id="3.40.50.1460">
    <property type="match status" value="1"/>
</dbReference>
<keyword evidence="2" id="KW-1185">Reference proteome</keyword>
<dbReference type="EMBL" id="WTYM01000026">
    <property type="protein sequence ID" value="MXO58483.1"/>
    <property type="molecule type" value="Genomic_DNA"/>
</dbReference>
<accession>A0A6I4SRJ6</accession>
<name>A0A6I4SRJ6_9SPHN</name>
<reference evidence="1 2" key="1">
    <citation type="submission" date="2019-12" db="EMBL/GenBank/DDBJ databases">
        <title>Genomic-based taxomic classification of the family Erythrobacteraceae.</title>
        <authorList>
            <person name="Xu L."/>
        </authorList>
    </citation>
    <scope>NUCLEOTIDE SEQUENCE [LARGE SCALE GENOMIC DNA]</scope>
    <source>
        <strain evidence="1 2">MCCC 1K01500</strain>
    </source>
</reference>
<dbReference type="AlphaFoldDB" id="A0A6I4SRJ6"/>
<organism evidence="1 2">
    <name type="scientific">Croceibacterium salegens</name>
    <dbReference type="NCBI Taxonomy" id="1737568"/>
    <lineage>
        <taxon>Bacteria</taxon>
        <taxon>Pseudomonadati</taxon>
        <taxon>Pseudomonadota</taxon>
        <taxon>Alphaproteobacteria</taxon>
        <taxon>Sphingomonadales</taxon>
        <taxon>Erythrobacteraceae</taxon>
        <taxon>Croceibacterium</taxon>
    </lineage>
</organism>
<proteinExistence type="predicted"/>
<gene>
    <name evidence="1" type="ORF">GRI89_02835</name>
</gene>
<evidence type="ECO:0000313" key="1">
    <source>
        <dbReference type="EMBL" id="MXO58483.1"/>
    </source>
</evidence>
<comment type="caution">
    <text evidence="1">The sequence shown here is derived from an EMBL/GenBank/DDBJ whole genome shotgun (WGS) entry which is preliminary data.</text>
</comment>
<dbReference type="OrthoDB" id="8447555at2"/>
<evidence type="ECO:0000313" key="2">
    <source>
        <dbReference type="Proteomes" id="UP000433652"/>
    </source>
</evidence>